<dbReference type="InterPro" id="IPR045865">
    <property type="entry name" value="ACT-like_dom_sf"/>
</dbReference>
<dbReference type="Proteomes" id="UP001183176">
    <property type="component" value="Unassembled WGS sequence"/>
</dbReference>
<accession>A0ABU2J4D5</accession>
<gene>
    <name evidence="2" type="ORF">RM423_00460</name>
</gene>
<evidence type="ECO:0000313" key="3">
    <source>
        <dbReference type="Proteomes" id="UP001183176"/>
    </source>
</evidence>
<name>A0ABU2J4D5_9ACTN</name>
<organism evidence="2 3">
    <name type="scientific">Jatrophihabitans lederbergiae</name>
    <dbReference type="NCBI Taxonomy" id="3075547"/>
    <lineage>
        <taxon>Bacteria</taxon>
        <taxon>Bacillati</taxon>
        <taxon>Actinomycetota</taxon>
        <taxon>Actinomycetes</taxon>
        <taxon>Jatrophihabitantales</taxon>
        <taxon>Jatrophihabitantaceae</taxon>
        <taxon>Jatrophihabitans</taxon>
    </lineage>
</organism>
<evidence type="ECO:0000313" key="2">
    <source>
        <dbReference type="EMBL" id="MDT0259859.1"/>
    </source>
</evidence>
<comment type="caution">
    <text evidence="2">The sequence shown here is derived from an EMBL/GenBank/DDBJ whole genome shotgun (WGS) entry which is preliminary data.</text>
</comment>
<proteinExistence type="predicted"/>
<sequence length="220" mass="23008">MSHLIRVVLPDRPGALGAVASALGHAGADILSVDIVERSAGQAIDDLVVELPAGKLADSLVSAASSVEGVRVESIRPYAGVIDPFRELQLLEKLAVAPEEAPRVLADGFCRLFRAGWALVLQAPELDGDRATVVARSAAAPEIETLVAPWWPPTPPRPLSADEGWAPVDWGQLGTELAVAPLGPNAILVGRPGLRWLASEIIRMSHLASIAATVLEPAAS</sequence>
<dbReference type="Gene3D" id="3.30.70.260">
    <property type="match status" value="1"/>
</dbReference>
<protein>
    <submittedName>
        <fullName evidence="2">ACT domain-containing protein</fullName>
    </submittedName>
</protein>
<dbReference type="EMBL" id="JAVREH010000001">
    <property type="protein sequence ID" value="MDT0259859.1"/>
    <property type="molecule type" value="Genomic_DNA"/>
</dbReference>
<dbReference type="PROSITE" id="PS51671">
    <property type="entry name" value="ACT"/>
    <property type="match status" value="1"/>
</dbReference>
<dbReference type="SUPFAM" id="SSF55021">
    <property type="entry name" value="ACT-like"/>
    <property type="match status" value="1"/>
</dbReference>
<dbReference type="InterPro" id="IPR002912">
    <property type="entry name" value="ACT_dom"/>
</dbReference>
<dbReference type="Pfam" id="PF01842">
    <property type="entry name" value="ACT"/>
    <property type="match status" value="1"/>
</dbReference>
<evidence type="ECO:0000259" key="1">
    <source>
        <dbReference type="PROSITE" id="PS51671"/>
    </source>
</evidence>
<feature type="domain" description="ACT" evidence="1">
    <location>
        <begin position="4"/>
        <end position="77"/>
    </location>
</feature>
<keyword evidence="3" id="KW-1185">Reference proteome</keyword>
<reference evidence="3" key="1">
    <citation type="submission" date="2023-07" db="EMBL/GenBank/DDBJ databases">
        <title>30 novel species of actinomycetes from the DSMZ collection.</title>
        <authorList>
            <person name="Nouioui I."/>
        </authorList>
    </citation>
    <scope>NUCLEOTIDE SEQUENCE [LARGE SCALE GENOMIC DNA]</scope>
    <source>
        <strain evidence="3">DSM 44399</strain>
    </source>
</reference>
<dbReference type="RefSeq" id="WP_311421018.1">
    <property type="nucleotide sequence ID" value="NZ_JAVREH010000001.1"/>
</dbReference>